<evidence type="ECO:0000313" key="3">
    <source>
        <dbReference type="Proteomes" id="UP000199529"/>
    </source>
</evidence>
<dbReference type="Proteomes" id="UP000199529">
    <property type="component" value="Unassembled WGS sequence"/>
</dbReference>
<dbReference type="OrthoDB" id="9770340at2"/>
<dbReference type="Pfam" id="PF18735">
    <property type="entry name" value="HEPN_RiboL-PSP"/>
    <property type="match status" value="1"/>
</dbReference>
<evidence type="ECO:0000259" key="1">
    <source>
        <dbReference type="Pfam" id="PF18735"/>
    </source>
</evidence>
<name>A0A1H3M640_9PSEU</name>
<gene>
    <name evidence="2" type="ORF">SAMN05216215_103373</name>
</gene>
<accession>A0A1H3M640</accession>
<dbReference type="InterPro" id="IPR041519">
    <property type="entry name" value="HEPN_RiboL-PSP"/>
</dbReference>
<feature type="domain" description="RiboL-PSP-HEPN" evidence="1">
    <location>
        <begin position="20"/>
        <end position="174"/>
    </location>
</feature>
<dbReference type="EMBL" id="FNOK01000033">
    <property type="protein sequence ID" value="SDY72180.1"/>
    <property type="molecule type" value="Genomic_DNA"/>
</dbReference>
<organism evidence="2 3">
    <name type="scientific">Saccharopolyspora shandongensis</name>
    <dbReference type="NCBI Taxonomy" id="418495"/>
    <lineage>
        <taxon>Bacteria</taxon>
        <taxon>Bacillati</taxon>
        <taxon>Actinomycetota</taxon>
        <taxon>Actinomycetes</taxon>
        <taxon>Pseudonocardiales</taxon>
        <taxon>Pseudonocardiaceae</taxon>
        <taxon>Saccharopolyspora</taxon>
    </lineage>
</organism>
<sequence>MGEAMETLKRMYEEHIRVLDYLSTQRQISHHTILQATLPKVLLLAAASEFEERVCDSLRAYVRGHTSDPKILELVNNKAIERQYHTLFDWKARNANTFWKLFGAEFGEEMKKYCRENRELSGAIDAFLEIGRSRNEVVHNNYATYSFEKTIDDVYRLYGEANKFVDSLPGLLKNSTISLDGDGAS</sequence>
<dbReference type="RefSeq" id="WP_143061136.1">
    <property type="nucleotide sequence ID" value="NZ_FNOK01000033.1"/>
</dbReference>
<proteinExistence type="predicted"/>
<evidence type="ECO:0000313" key="2">
    <source>
        <dbReference type="EMBL" id="SDY72180.1"/>
    </source>
</evidence>
<keyword evidence="3" id="KW-1185">Reference proteome</keyword>
<dbReference type="AlphaFoldDB" id="A0A1H3M640"/>
<protein>
    <recommendedName>
        <fullName evidence="1">RiboL-PSP-HEPN domain-containing protein</fullName>
    </recommendedName>
</protein>
<reference evidence="3" key="1">
    <citation type="submission" date="2016-10" db="EMBL/GenBank/DDBJ databases">
        <authorList>
            <person name="Varghese N."/>
            <person name="Submissions S."/>
        </authorList>
    </citation>
    <scope>NUCLEOTIDE SEQUENCE [LARGE SCALE GENOMIC DNA]</scope>
    <source>
        <strain evidence="3">CGMCC 4.3530</strain>
    </source>
</reference>